<dbReference type="Gene3D" id="1.20.1720.10">
    <property type="entry name" value="Multidrug resistance protein D"/>
    <property type="match status" value="1"/>
</dbReference>
<dbReference type="SUPFAM" id="SSF103473">
    <property type="entry name" value="MFS general substrate transporter"/>
    <property type="match status" value="2"/>
</dbReference>
<comment type="caution">
    <text evidence="7">The sequence shown here is derived from an EMBL/GenBank/DDBJ whole genome shotgun (WGS) entry which is preliminary data.</text>
</comment>
<feature type="transmembrane region" description="Helical" evidence="5">
    <location>
        <begin position="306"/>
        <end position="325"/>
    </location>
</feature>
<evidence type="ECO:0000256" key="4">
    <source>
        <dbReference type="ARBA" id="ARBA00023136"/>
    </source>
</evidence>
<dbReference type="PANTHER" id="PTHR23501:SF197">
    <property type="entry name" value="COMD"/>
    <property type="match status" value="1"/>
</dbReference>
<feature type="domain" description="Major facilitator superfamily (MFS) profile" evidence="6">
    <location>
        <begin position="13"/>
        <end position="483"/>
    </location>
</feature>
<dbReference type="InterPro" id="IPR011701">
    <property type="entry name" value="MFS"/>
</dbReference>
<evidence type="ECO:0000259" key="6">
    <source>
        <dbReference type="PROSITE" id="PS50850"/>
    </source>
</evidence>
<dbReference type="PROSITE" id="PS50850">
    <property type="entry name" value="MFS"/>
    <property type="match status" value="1"/>
</dbReference>
<evidence type="ECO:0000256" key="1">
    <source>
        <dbReference type="ARBA" id="ARBA00004651"/>
    </source>
</evidence>
<dbReference type="InterPro" id="IPR020846">
    <property type="entry name" value="MFS_dom"/>
</dbReference>
<keyword evidence="8" id="KW-1185">Reference proteome</keyword>
<gene>
    <name evidence="7" type="ORF">GCM10014715_71960</name>
</gene>
<keyword evidence="2 5" id="KW-0812">Transmembrane</keyword>
<feature type="transmembrane region" description="Helical" evidence="5">
    <location>
        <begin position="12"/>
        <end position="39"/>
    </location>
</feature>
<feature type="transmembrane region" description="Helical" evidence="5">
    <location>
        <begin position="140"/>
        <end position="158"/>
    </location>
</feature>
<dbReference type="GO" id="GO:0022857">
    <property type="term" value="F:transmembrane transporter activity"/>
    <property type="evidence" value="ECO:0007669"/>
    <property type="project" value="InterPro"/>
</dbReference>
<proteinExistence type="predicted"/>
<reference evidence="7" key="1">
    <citation type="journal article" date="2014" name="Int. J. Syst. Evol. Microbiol.">
        <title>Complete genome sequence of Corynebacterium casei LMG S-19264T (=DSM 44701T), isolated from a smear-ripened cheese.</title>
        <authorList>
            <consortium name="US DOE Joint Genome Institute (JGI-PGF)"/>
            <person name="Walter F."/>
            <person name="Albersmeier A."/>
            <person name="Kalinowski J."/>
            <person name="Ruckert C."/>
        </authorList>
    </citation>
    <scope>NUCLEOTIDE SEQUENCE</scope>
    <source>
        <strain evidence="7">JCM 3302</strain>
    </source>
</reference>
<evidence type="ECO:0000313" key="8">
    <source>
        <dbReference type="Proteomes" id="UP000641386"/>
    </source>
</evidence>
<dbReference type="Proteomes" id="UP000641386">
    <property type="component" value="Unassembled WGS sequence"/>
</dbReference>
<evidence type="ECO:0000313" key="7">
    <source>
        <dbReference type="EMBL" id="GHF05431.1"/>
    </source>
</evidence>
<protein>
    <recommendedName>
        <fullName evidence="6">Major facilitator superfamily (MFS) profile domain-containing protein</fullName>
    </recommendedName>
</protein>
<feature type="transmembrane region" description="Helical" evidence="5">
    <location>
        <begin position="203"/>
        <end position="223"/>
    </location>
</feature>
<evidence type="ECO:0000256" key="5">
    <source>
        <dbReference type="SAM" id="Phobius"/>
    </source>
</evidence>
<dbReference type="GO" id="GO:0005886">
    <property type="term" value="C:plasma membrane"/>
    <property type="evidence" value="ECO:0007669"/>
    <property type="project" value="UniProtKB-SubCell"/>
</dbReference>
<feature type="transmembrane region" description="Helical" evidence="5">
    <location>
        <begin position="81"/>
        <end position="100"/>
    </location>
</feature>
<feature type="transmembrane region" description="Helical" evidence="5">
    <location>
        <begin position="270"/>
        <end position="294"/>
    </location>
</feature>
<organism evidence="7 8">
    <name type="scientific">Streptomyces spiralis</name>
    <dbReference type="NCBI Taxonomy" id="66376"/>
    <lineage>
        <taxon>Bacteria</taxon>
        <taxon>Bacillati</taxon>
        <taxon>Actinomycetota</taxon>
        <taxon>Actinomycetes</taxon>
        <taxon>Kitasatosporales</taxon>
        <taxon>Streptomycetaceae</taxon>
        <taxon>Streptomyces</taxon>
    </lineage>
</organism>
<feature type="transmembrane region" description="Helical" evidence="5">
    <location>
        <begin position="51"/>
        <end position="69"/>
    </location>
</feature>
<keyword evidence="4 5" id="KW-0472">Membrane</keyword>
<keyword evidence="3 5" id="KW-1133">Transmembrane helix</keyword>
<evidence type="ECO:0000256" key="2">
    <source>
        <dbReference type="ARBA" id="ARBA00022692"/>
    </source>
</evidence>
<feature type="transmembrane region" description="Helical" evidence="5">
    <location>
        <begin position="369"/>
        <end position="387"/>
    </location>
</feature>
<feature type="transmembrane region" description="Helical" evidence="5">
    <location>
        <begin position="337"/>
        <end position="357"/>
    </location>
</feature>
<dbReference type="AlphaFoldDB" id="A0A919E2A7"/>
<sequence>MVGGMTETQRKVGFVVCLVTIVLALLDLQIVSAATVPIVRDLDPEHGIDKIPWLVSAYALASAAMLPLYGKLCDVLGPKRVFTGAIATFLVGSALCGAARSMGELIAARALQGLGGGGLMSVTMVVIAHLKGPGEKKGKGTNIGGLVAGGAMAIGPWIGGLLADHANWRWIFYVNLPVGLAVLTAAALALQLPERPVRRPIDYAGAALAAAFSSALLLVTDWGGKRYAWSSPVVLGLALAAAVALALFLWRQLRAPEPVLPLSLFRVPELRLGFAVQAITGGAMMCAIYYVLIYLQVTRGVTSSSAGLYLVPMTLGLTLSGSLTGPLSARGWSARTFTVSGTATTALAFVLLATTIGPHTSLWLVRGELLLAGAGFGQLVGQLILLVQDAAPRHQLGVATTGIRFFQTLGNALGTAVFGTVLTRLYATHGPGGDVTALTALTGTARTDGVHAFVDATQVVFWGGAALMALAALLALRLPRPRPSAATALHRDSMPANTCTSATFMT</sequence>
<reference evidence="7" key="2">
    <citation type="submission" date="2020-09" db="EMBL/GenBank/DDBJ databases">
        <authorList>
            <person name="Sun Q."/>
            <person name="Ohkuma M."/>
        </authorList>
    </citation>
    <scope>NUCLEOTIDE SEQUENCE</scope>
    <source>
        <strain evidence="7">JCM 3302</strain>
    </source>
</reference>
<feature type="transmembrane region" description="Helical" evidence="5">
    <location>
        <begin position="106"/>
        <end position="128"/>
    </location>
</feature>
<dbReference type="Gene3D" id="1.20.1250.20">
    <property type="entry name" value="MFS general substrate transporter like domains"/>
    <property type="match status" value="1"/>
</dbReference>
<evidence type="ECO:0000256" key="3">
    <source>
        <dbReference type="ARBA" id="ARBA00022989"/>
    </source>
</evidence>
<feature type="transmembrane region" description="Helical" evidence="5">
    <location>
        <begin position="459"/>
        <end position="476"/>
    </location>
</feature>
<feature type="transmembrane region" description="Helical" evidence="5">
    <location>
        <begin position="408"/>
        <end position="427"/>
    </location>
</feature>
<dbReference type="PANTHER" id="PTHR23501">
    <property type="entry name" value="MAJOR FACILITATOR SUPERFAMILY"/>
    <property type="match status" value="1"/>
</dbReference>
<dbReference type="Pfam" id="PF07690">
    <property type="entry name" value="MFS_1"/>
    <property type="match status" value="1"/>
</dbReference>
<feature type="transmembrane region" description="Helical" evidence="5">
    <location>
        <begin position="170"/>
        <end position="191"/>
    </location>
</feature>
<accession>A0A919E2A7</accession>
<dbReference type="InterPro" id="IPR036259">
    <property type="entry name" value="MFS_trans_sf"/>
</dbReference>
<feature type="transmembrane region" description="Helical" evidence="5">
    <location>
        <begin position="229"/>
        <end position="250"/>
    </location>
</feature>
<dbReference type="EMBL" id="BNBC01000048">
    <property type="protein sequence ID" value="GHF05431.1"/>
    <property type="molecule type" value="Genomic_DNA"/>
</dbReference>
<comment type="subcellular location">
    <subcellularLocation>
        <location evidence="1">Cell membrane</location>
        <topology evidence="1">Multi-pass membrane protein</topology>
    </subcellularLocation>
</comment>
<name>A0A919E2A7_9ACTN</name>